<protein>
    <submittedName>
        <fullName evidence="2">Uncharacterized protein</fullName>
    </submittedName>
</protein>
<keyword evidence="3" id="KW-1185">Reference proteome</keyword>
<accession>A0A9P3PIX6</accession>
<sequence length="106" mass="11665">MIYPESVHWERRGMQSGTGDEDFEEEERPCDEPKGEMRVPSKLAKNTHGTANVTSCNAQKPTSTAGESGVIHSGGSIGHNEPTVINSLRCPRSVMKSSCRTRTDRF</sequence>
<feature type="region of interest" description="Disordered" evidence="1">
    <location>
        <begin position="1"/>
        <end position="84"/>
    </location>
</feature>
<reference evidence="2" key="1">
    <citation type="submission" date="2022-07" db="EMBL/GenBank/DDBJ databases">
        <title>The genome of Lyophyllum shimeji provides insight into the initial evolution of ectomycorrhizal fungal genome.</title>
        <authorList>
            <person name="Kobayashi Y."/>
            <person name="Shibata T."/>
            <person name="Hirakawa H."/>
            <person name="Shigenobu S."/>
            <person name="Nishiyama T."/>
            <person name="Yamada A."/>
            <person name="Hasebe M."/>
            <person name="Kawaguchi M."/>
        </authorList>
    </citation>
    <scope>NUCLEOTIDE SEQUENCE</scope>
    <source>
        <strain evidence="2">AT787</strain>
    </source>
</reference>
<dbReference type="AlphaFoldDB" id="A0A9P3PIX6"/>
<feature type="compositionally biased region" description="Polar residues" evidence="1">
    <location>
        <begin position="47"/>
        <end position="65"/>
    </location>
</feature>
<evidence type="ECO:0000256" key="1">
    <source>
        <dbReference type="SAM" id="MobiDB-lite"/>
    </source>
</evidence>
<dbReference type="Proteomes" id="UP001063166">
    <property type="component" value="Unassembled WGS sequence"/>
</dbReference>
<organism evidence="2 3">
    <name type="scientific">Lyophyllum shimeji</name>
    <name type="common">Hon-shimeji</name>
    <name type="synonym">Tricholoma shimeji</name>
    <dbReference type="NCBI Taxonomy" id="47721"/>
    <lineage>
        <taxon>Eukaryota</taxon>
        <taxon>Fungi</taxon>
        <taxon>Dikarya</taxon>
        <taxon>Basidiomycota</taxon>
        <taxon>Agaricomycotina</taxon>
        <taxon>Agaricomycetes</taxon>
        <taxon>Agaricomycetidae</taxon>
        <taxon>Agaricales</taxon>
        <taxon>Tricholomatineae</taxon>
        <taxon>Lyophyllaceae</taxon>
        <taxon>Lyophyllum</taxon>
    </lineage>
</organism>
<feature type="compositionally biased region" description="Basic and acidic residues" evidence="1">
    <location>
        <begin position="30"/>
        <end position="39"/>
    </location>
</feature>
<evidence type="ECO:0000313" key="3">
    <source>
        <dbReference type="Proteomes" id="UP001063166"/>
    </source>
</evidence>
<name>A0A9P3PIX6_LYOSH</name>
<gene>
    <name evidence="2" type="ORF">LshimejAT787_0305760</name>
</gene>
<evidence type="ECO:0000313" key="2">
    <source>
        <dbReference type="EMBL" id="GLB36288.1"/>
    </source>
</evidence>
<dbReference type="EMBL" id="BRPK01000003">
    <property type="protein sequence ID" value="GLB36288.1"/>
    <property type="molecule type" value="Genomic_DNA"/>
</dbReference>
<feature type="compositionally biased region" description="Acidic residues" evidence="1">
    <location>
        <begin position="19"/>
        <end position="29"/>
    </location>
</feature>
<proteinExistence type="predicted"/>
<comment type="caution">
    <text evidence="2">The sequence shown here is derived from an EMBL/GenBank/DDBJ whole genome shotgun (WGS) entry which is preliminary data.</text>
</comment>